<keyword evidence="1 3" id="KW-0378">Hydrolase</keyword>
<evidence type="ECO:0000313" key="4">
    <source>
        <dbReference type="Proteomes" id="UP000199138"/>
    </source>
</evidence>
<accession>A0A1I7FS00</accession>
<dbReference type="InterPro" id="IPR042301">
    <property type="entry name" value="GH115_sf"/>
</dbReference>
<dbReference type="Gene3D" id="3.20.20.520">
    <property type="entry name" value="Glycosyl hydrolase family 115"/>
    <property type="match status" value="1"/>
</dbReference>
<feature type="domain" description="Gylcosyl hydrolase 115 C-terminal" evidence="2">
    <location>
        <begin position="754"/>
        <end position="922"/>
    </location>
</feature>
<dbReference type="AlphaFoldDB" id="A0A1I7FS00"/>
<name>A0A1I7FS00_9FLAO</name>
<dbReference type="SUPFAM" id="SSF55545">
    <property type="entry name" value="beta-N-acetylhexosaminidase-like domain"/>
    <property type="match status" value="1"/>
</dbReference>
<sequence>MLTFSASAFQSGIEINSIYYDANGTSLDSISAHLLAEDIFKITSEKPKVFTSDKAISKNAILIGKIDSEFIQEQLSEEIPASFQQQKESYYQGWSKGKAHFIIAGTDARGTAFGVFDFSKLNGVSPWYWWADVPVEQKTKLDFPAESYFSKEPSVEFRGIFLNDEDWGLQPWAEKTFEPETGDIGPKTYAKIFELLLRLKANTIWPAMHPSTKAFFHYAGNLRMAEKYHIVLGSSHAEPMLRNNVDEWTKELGRFDYKSNRETVQNYWEERVAESKDIDAIFTVGMRGIHDSGMEGVTSTEEAANLLETVIADQRSMLEKHRGKSATEIPQAFTVYKEVLNLYDHGMQLPEDITLVWTDDNYAYIRRLGNEQERSRSGGAGVYYHASYWGRPHDYLWLSSTNPTLIWEEMHKAYQMNAKKIWILNVGDIKPAEYSMQFFMDMAYDMEKFDAPEKIEKHRNQFYKDIFGNDFGTEISAIRKEYYQLAWERKPEFMGWSQTEPTTGVKPTDYSPFDFGDEIQHRLNAYQSLAYKTDSIFKKLPADLKDSYFQLVHYPIKGAALMNEKQLNRDSAQKYAKQGRLSAKNYQQKSMNAYDSIQQLTEQYNQIISEGKWNGMMSMKPRNLPVFHKPEFTDSIQLIEKTPSFFIEGGNHNQLPNFYKGIDANFYMDIFLRYENEVSWKIKKLPKWLLVSKEQGQLSSLEEKIEERIFFSVDWSKVSEKEVNSGDFIFKLGNQKFKIHTQVKNYSLPKGSIIERNGLAIIAAENPDKVENTDKFYWEKIANLGYSGAVILAKSKEHKSLISSTIANHPSLSYEITTETVTDTAKLVITAVPTHPVTKEQQLKIGVQWDDNPIQVINFQTHGRSAAWKENVLKNLASKELSVQIKNKGKHTIKLYMIDEGVALDFIILNTENRNMPYSFIGETRTN</sequence>
<dbReference type="Pfam" id="PF15979">
    <property type="entry name" value="Glyco_hydro_115"/>
    <property type="match status" value="1"/>
</dbReference>
<evidence type="ECO:0000313" key="3">
    <source>
        <dbReference type="EMBL" id="SFU38921.1"/>
    </source>
</evidence>
<dbReference type="EMBL" id="FPBK01000002">
    <property type="protein sequence ID" value="SFU38921.1"/>
    <property type="molecule type" value="Genomic_DNA"/>
</dbReference>
<dbReference type="PANTHER" id="PTHR37842:SF2">
    <property type="entry name" value="GYLCOSYL HYDROLASE 115 C-TERMINAL DOMAIN-CONTAINING PROTEIN"/>
    <property type="match status" value="1"/>
</dbReference>
<dbReference type="InterPro" id="IPR041437">
    <property type="entry name" value="GH115_C"/>
</dbReference>
<dbReference type="PANTHER" id="PTHR37842">
    <property type="match status" value="1"/>
</dbReference>
<dbReference type="STRING" id="1224947.SAMN05216480_102167"/>
<evidence type="ECO:0000256" key="1">
    <source>
        <dbReference type="ARBA" id="ARBA00022801"/>
    </source>
</evidence>
<reference evidence="3 4" key="1">
    <citation type="submission" date="2016-10" db="EMBL/GenBank/DDBJ databases">
        <authorList>
            <person name="de Groot N.N."/>
        </authorList>
    </citation>
    <scope>NUCLEOTIDE SEQUENCE [LARGE SCALE GENOMIC DNA]</scope>
    <source>
        <strain evidence="3 4">CGMCC 1.12333</strain>
    </source>
</reference>
<proteinExistence type="predicted"/>
<dbReference type="InterPro" id="IPR031924">
    <property type="entry name" value="GH115"/>
</dbReference>
<dbReference type="Gene3D" id="3.30.379.10">
    <property type="entry name" value="Chitobiase/beta-hexosaminidase domain 2-like"/>
    <property type="match status" value="1"/>
</dbReference>
<dbReference type="GO" id="GO:0005975">
    <property type="term" value="P:carbohydrate metabolic process"/>
    <property type="evidence" value="ECO:0007669"/>
    <property type="project" value="UniProtKB-ARBA"/>
</dbReference>
<dbReference type="Proteomes" id="UP000199138">
    <property type="component" value="Unassembled WGS sequence"/>
</dbReference>
<organism evidence="3 4">
    <name type="scientific">Pustulibacterium marinum</name>
    <dbReference type="NCBI Taxonomy" id="1224947"/>
    <lineage>
        <taxon>Bacteria</taxon>
        <taxon>Pseudomonadati</taxon>
        <taxon>Bacteroidota</taxon>
        <taxon>Flavobacteriia</taxon>
        <taxon>Flavobacteriales</taxon>
        <taxon>Flavobacteriaceae</taxon>
        <taxon>Pustulibacterium</taxon>
    </lineage>
</organism>
<protein>
    <submittedName>
        <fullName evidence="3">Glycosyl hydrolase family 115</fullName>
    </submittedName>
</protein>
<gene>
    <name evidence="3" type="ORF">SAMN05216480_102167</name>
</gene>
<dbReference type="GO" id="GO:0016787">
    <property type="term" value="F:hydrolase activity"/>
    <property type="evidence" value="ECO:0007669"/>
    <property type="project" value="UniProtKB-KW"/>
</dbReference>
<dbReference type="Gene3D" id="2.60.120.1620">
    <property type="match status" value="1"/>
</dbReference>
<dbReference type="Pfam" id="PF17829">
    <property type="entry name" value="GH115_C"/>
    <property type="match status" value="1"/>
</dbReference>
<dbReference type="InterPro" id="IPR029018">
    <property type="entry name" value="Hex-like_dom2"/>
</dbReference>
<evidence type="ECO:0000259" key="2">
    <source>
        <dbReference type="Pfam" id="PF17829"/>
    </source>
</evidence>
<dbReference type="Gene3D" id="1.20.58.2150">
    <property type="match status" value="1"/>
</dbReference>
<keyword evidence="4" id="KW-1185">Reference proteome</keyword>